<dbReference type="AlphaFoldDB" id="A0A0S7EVE5"/>
<dbReference type="EMBL" id="GBYX01475439">
    <property type="protein sequence ID" value="JAO06237.1"/>
    <property type="molecule type" value="Transcribed_RNA"/>
</dbReference>
<evidence type="ECO:0000313" key="1">
    <source>
        <dbReference type="EMBL" id="JAO06237.1"/>
    </source>
</evidence>
<feature type="non-terminal residue" evidence="1">
    <location>
        <position position="1"/>
    </location>
</feature>
<gene>
    <name evidence="1" type="primary">PPUP7949</name>
</gene>
<sequence length="115" mass="12837">RPTAMKQQTGTKRFGLLIQEVRLAQGRSSEQKVGLVCLVFIPAEDEIRGHAGWICLQIVCCILCVSVCVCEVSSWEAVLATMIAITAEEGRNQEMLCRDLDQGVTHTQRLHFYPC</sequence>
<accession>A0A0S7EVE5</accession>
<reference evidence="1" key="1">
    <citation type="submission" date="2014-12" db="EMBL/GenBank/DDBJ databases">
        <title>Parallel Evolution in Life History Adaptation Evident in the Tissue-Specific Poeciliopsis prolifica transcriptome.</title>
        <authorList>
            <person name="Jue N.K."/>
            <person name="Foley R.J."/>
            <person name="Obergfell C."/>
            <person name="Reznick D.N."/>
            <person name="O'Neill R.J."/>
            <person name="O'Neill M.J."/>
        </authorList>
    </citation>
    <scope>NUCLEOTIDE SEQUENCE</scope>
</reference>
<name>A0A0S7EVE5_9TELE</name>
<protein>
    <submittedName>
        <fullName evidence="1">PPUP7949</fullName>
    </submittedName>
</protein>
<organism evidence="1">
    <name type="scientific">Poeciliopsis prolifica</name>
    <name type="common">blackstripe livebearer</name>
    <dbReference type="NCBI Taxonomy" id="188132"/>
    <lineage>
        <taxon>Eukaryota</taxon>
        <taxon>Metazoa</taxon>
        <taxon>Chordata</taxon>
        <taxon>Craniata</taxon>
        <taxon>Vertebrata</taxon>
        <taxon>Euteleostomi</taxon>
        <taxon>Actinopterygii</taxon>
        <taxon>Neopterygii</taxon>
        <taxon>Teleostei</taxon>
        <taxon>Neoteleostei</taxon>
        <taxon>Acanthomorphata</taxon>
        <taxon>Ovalentaria</taxon>
        <taxon>Atherinomorphae</taxon>
        <taxon>Cyprinodontiformes</taxon>
        <taxon>Poeciliidae</taxon>
        <taxon>Poeciliinae</taxon>
        <taxon>Poeciliopsis</taxon>
    </lineage>
</organism>
<proteinExistence type="predicted"/>